<protein>
    <recommendedName>
        <fullName evidence="2">diguanylate cyclase</fullName>
        <ecNumber evidence="2">2.7.7.65</ecNumber>
    </recommendedName>
</protein>
<evidence type="ECO:0000259" key="4">
    <source>
        <dbReference type="PROSITE" id="PS50887"/>
    </source>
</evidence>
<dbReference type="Proteomes" id="UP000219993">
    <property type="component" value="Chromosome"/>
</dbReference>
<dbReference type="EC" id="2.7.7.65" evidence="2"/>
<dbReference type="RefSeq" id="WP_097789360.1">
    <property type="nucleotide sequence ID" value="NZ_CP021435.1"/>
</dbReference>
<dbReference type="OrthoDB" id="9803824at2"/>
<dbReference type="SUPFAM" id="SSF109604">
    <property type="entry name" value="HD-domain/PDEase-like"/>
    <property type="match status" value="1"/>
</dbReference>
<gene>
    <name evidence="6" type="ORF">BEI_1990</name>
</gene>
<keyword evidence="7" id="KW-1185">Reference proteome</keyword>
<dbReference type="CDD" id="cd01949">
    <property type="entry name" value="GGDEF"/>
    <property type="match status" value="1"/>
</dbReference>
<evidence type="ECO:0000313" key="7">
    <source>
        <dbReference type="Proteomes" id="UP000219993"/>
    </source>
</evidence>
<dbReference type="PROSITE" id="PS50887">
    <property type="entry name" value="GGDEF"/>
    <property type="match status" value="1"/>
</dbReference>
<comment type="catalytic activity">
    <reaction evidence="3">
        <text>2 GTP = 3',3'-c-di-GMP + 2 diphosphate</text>
        <dbReference type="Rhea" id="RHEA:24898"/>
        <dbReference type="ChEBI" id="CHEBI:33019"/>
        <dbReference type="ChEBI" id="CHEBI:37565"/>
        <dbReference type="ChEBI" id="CHEBI:58805"/>
        <dbReference type="EC" id="2.7.7.65"/>
    </reaction>
</comment>
<evidence type="ECO:0000256" key="1">
    <source>
        <dbReference type="ARBA" id="ARBA00001946"/>
    </source>
</evidence>
<evidence type="ECO:0000256" key="3">
    <source>
        <dbReference type="ARBA" id="ARBA00034247"/>
    </source>
</evidence>
<dbReference type="Pfam" id="PF08668">
    <property type="entry name" value="HDOD"/>
    <property type="match status" value="1"/>
</dbReference>
<dbReference type="Pfam" id="PF00990">
    <property type="entry name" value="GGDEF"/>
    <property type="match status" value="1"/>
</dbReference>
<dbReference type="InterPro" id="IPR043128">
    <property type="entry name" value="Rev_trsase/Diguanyl_cyclase"/>
</dbReference>
<dbReference type="PANTHER" id="PTHR45138">
    <property type="entry name" value="REGULATORY COMPONENTS OF SENSORY TRANSDUCTION SYSTEM"/>
    <property type="match status" value="1"/>
</dbReference>
<dbReference type="InterPro" id="IPR013976">
    <property type="entry name" value="HDOD"/>
</dbReference>
<dbReference type="KEGG" id="hbe:BEI_1990"/>
<evidence type="ECO:0000313" key="6">
    <source>
        <dbReference type="EMBL" id="ATJ82977.1"/>
    </source>
</evidence>
<evidence type="ECO:0000256" key="2">
    <source>
        <dbReference type="ARBA" id="ARBA00012528"/>
    </source>
</evidence>
<reference evidence="6 7" key="1">
    <citation type="journal article" date="2017" name="Sci. Rep.">
        <title>Revealing the Saline Adaptation Strategies of the Halophilic Bacterium Halomonas beimenensis through High-throughput Omics and Transposon Mutagenesis Approaches.</title>
        <authorList>
            <person name="Chen Y.H."/>
            <person name="Lin S.S."/>
            <person name="Shyu Y.T."/>
        </authorList>
    </citation>
    <scope>NUCLEOTIDE SEQUENCE [LARGE SCALE GENOMIC DNA]</scope>
    <source>
        <strain evidence="6 7">NTU-111</strain>
    </source>
</reference>
<dbReference type="FunFam" id="3.30.70.270:FF:000001">
    <property type="entry name" value="Diguanylate cyclase domain protein"/>
    <property type="match status" value="1"/>
</dbReference>
<dbReference type="PROSITE" id="PS51833">
    <property type="entry name" value="HDOD"/>
    <property type="match status" value="1"/>
</dbReference>
<dbReference type="InterPro" id="IPR029787">
    <property type="entry name" value="Nucleotide_cyclase"/>
</dbReference>
<dbReference type="Gene3D" id="1.10.3210.10">
    <property type="entry name" value="Hypothetical protein af1432"/>
    <property type="match status" value="1"/>
</dbReference>
<dbReference type="GO" id="GO:0052621">
    <property type="term" value="F:diguanylate cyclase activity"/>
    <property type="evidence" value="ECO:0007669"/>
    <property type="project" value="UniProtKB-EC"/>
</dbReference>
<evidence type="ECO:0000259" key="5">
    <source>
        <dbReference type="PROSITE" id="PS51833"/>
    </source>
</evidence>
<dbReference type="EMBL" id="CP021435">
    <property type="protein sequence ID" value="ATJ82977.1"/>
    <property type="molecule type" value="Genomic_DNA"/>
</dbReference>
<dbReference type="InterPro" id="IPR000160">
    <property type="entry name" value="GGDEF_dom"/>
</dbReference>
<dbReference type="InterPro" id="IPR050469">
    <property type="entry name" value="Diguanylate_Cyclase"/>
</dbReference>
<comment type="cofactor">
    <cofactor evidence="1">
        <name>Mg(2+)</name>
        <dbReference type="ChEBI" id="CHEBI:18420"/>
    </cofactor>
</comment>
<feature type="domain" description="HDOD" evidence="5">
    <location>
        <begin position="36"/>
        <end position="223"/>
    </location>
</feature>
<accession>A0A291P7Y1</accession>
<dbReference type="Gene3D" id="3.30.70.270">
    <property type="match status" value="1"/>
</dbReference>
<dbReference type="NCBIfam" id="TIGR00254">
    <property type="entry name" value="GGDEF"/>
    <property type="match status" value="1"/>
</dbReference>
<organism evidence="6 7">
    <name type="scientific">Halomonas beimenensis</name>
    <dbReference type="NCBI Taxonomy" id="475662"/>
    <lineage>
        <taxon>Bacteria</taxon>
        <taxon>Pseudomonadati</taxon>
        <taxon>Pseudomonadota</taxon>
        <taxon>Gammaproteobacteria</taxon>
        <taxon>Oceanospirillales</taxon>
        <taxon>Halomonadaceae</taxon>
        <taxon>Halomonas</taxon>
    </lineage>
</organism>
<dbReference type="SMART" id="SM00267">
    <property type="entry name" value="GGDEF"/>
    <property type="match status" value="1"/>
</dbReference>
<sequence length="511" mass="55387">MPAIETDPPASVTHRPRGLPMLPDALALRLEDCDTLPSLPSAVLRVLELSRCPEASTSDYAAAIEPDPALTLRVMALANSAFYSRQAGEVHQCQDAVGRLGTDATTAAALSFGLRDLEVPDRFWHRALTAATAARELARRLCPEAASRLFTAALLQDVGILALVALEGEAYASRLECLVQHPELAVAEREAYGCDHARVGAWLARDWGASLDLARLIADSHGPLTADDPQRLCLRLSGRVADAHLADDASLAFAKLGQLLERFGDLEGLPSLSLERLLGEVCDALPAMTELFALTGMPSLDRTQVLLEGKQRLFALTLHLCARLEDHHRQLDALREENDALDIKTRTDPLTGLANRGWLEHSIEQRLQAAERAGQGLALLFIDLDHFKALNDRHGHGVGDTALVNFATALRDLIREGDLAGRYGGEEFLVVLPDQGSDGARRVAARLLRLLEAQPMAEGQDETLYLSASIGIATLETGPFRSAMQMIDAADRQMYRAKRGGRGRVASLKPA</sequence>
<proteinExistence type="predicted"/>
<name>A0A291P7Y1_9GAMM</name>
<feature type="domain" description="GGDEF" evidence="4">
    <location>
        <begin position="375"/>
        <end position="510"/>
    </location>
</feature>
<dbReference type="PANTHER" id="PTHR45138:SF9">
    <property type="entry name" value="DIGUANYLATE CYCLASE DGCM-RELATED"/>
    <property type="match status" value="1"/>
</dbReference>
<dbReference type="AlphaFoldDB" id="A0A291P7Y1"/>
<dbReference type="SUPFAM" id="SSF55073">
    <property type="entry name" value="Nucleotide cyclase"/>
    <property type="match status" value="1"/>
</dbReference>